<feature type="transmembrane region" description="Helical" evidence="7">
    <location>
        <begin position="258"/>
        <end position="276"/>
    </location>
</feature>
<keyword evidence="3" id="KW-1003">Cell membrane</keyword>
<feature type="transmembrane region" description="Helical" evidence="7">
    <location>
        <begin position="341"/>
        <end position="367"/>
    </location>
</feature>
<feature type="transmembrane region" description="Helical" evidence="7">
    <location>
        <begin position="39"/>
        <end position="61"/>
    </location>
</feature>
<keyword evidence="4 7" id="KW-0812">Transmembrane</keyword>
<sequence length="411" mass="46124">MKSNRAAWILICSQSISIAGDSLLLIVLPLLVFDLTGSAFEVSVVFILTELPNFFGFFSGVLRRYFSPKQLVILYDAGRFFILLFLTFMEIYGYNSTYLIYCMFFLINIFSAFFRPTRIELITQLVDKSQLKKFNSLDQTFEATAMAIGLGLGGYAYHYLSLEWIFFCNALTFFVSGFVMLMIKSIKSTKDVSENNSKFTLSYFWKMSIQVSKQKQTSFLVFGEALAGGAVGIFIAIFVVYAKQYLQVDSITIGHMEMIQSIFAICTGMLIALNFIRISERSLGVCGYLGMGICMIVIGITTSIPLVYLLMAILGLFNMMYSIAVRTLLQTSVQKEEVIHVFALESILSRSASIVGALVAGSLISLFSITANWVIFYSGLILLIVSLWGYRNLFSKQNVYHIDGNRGEKNV</sequence>
<evidence type="ECO:0000256" key="4">
    <source>
        <dbReference type="ARBA" id="ARBA00022692"/>
    </source>
</evidence>
<evidence type="ECO:0000256" key="3">
    <source>
        <dbReference type="ARBA" id="ARBA00022475"/>
    </source>
</evidence>
<dbReference type="RefSeq" id="WP_069839147.1">
    <property type="nucleotide sequence ID" value="NZ_JAVCYS010000005.1"/>
</dbReference>
<organism evidence="8 9">
    <name type="scientific">Bacillus stercoris</name>
    <dbReference type="NCBI Taxonomy" id="2054641"/>
    <lineage>
        <taxon>Bacteria</taxon>
        <taxon>Bacillati</taxon>
        <taxon>Bacillota</taxon>
        <taxon>Bacilli</taxon>
        <taxon>Bacillales</taxon>
        <taxon>Bacillaceae</taxon>
        <taxon>Bacillus</taxon>
    </lineage>
</organism>
<proteinExistence type="predicted"/>
<keyword evidence="6 7" id="KW-0472">Membrane</keyword>
<comment type="subcellular location">
    <subcellularLocation>
        <location evidence="1">Cell membrane</location>
        <topology evidence="1">Multi-pass membrane protein</topology>
    </subcellularLocation>
</comment>
<evidence type="ECO:0000313" key="8">
    <source>
        <dbReference type="EMBL" id="MDQ1852677.1"/>
    </source>
</evidence>
<feature type="transmembrane region" description="Helical" evidence="7">
    <location>
        <begin position="219"/>
        <end position="242"/>
    </location>
</feature>
<gene>
    <name evidence="8" type="ORF">RAQ16_10035</name>
</gene>
<dbReference type="InterPro" id="IPR011701">
    <property type="entry name" value="MFS"/>
</dbReference>
<dbReference type="PANTHER" id="PTHR43266:SF2">
    <property type="entry name" value="MAJOR FACILITATOR SUPERFAMILY (MFS) PROFILE DOMAIN-CONTAINING PROTEIN"/>
    <property type="match status" value="1"/>
</dbReference>
<keyword evidence="2" id="KW-0813">Transport</keyword>
<dbReference type="PANTHER" id="PTHR43266">
    <property type="entry name" value="MACROLIDE-EFFLUX PROTEIN"/>
    <property type="match status" value="1"/>
</dbReference>
<dbReference type="Proteomes" id="UP001177898">
    <property type="component" value="Unassembled WGS sequence"/>
</dbReference>
<dbReference type="InterPro" id="IPR022324">
    <property type="entry name" value="Bacilysin_exporter_BacE_put"/>
</dbReference>
<evidence type="ECO:0000256" key="6">
    <source>
        <dbReference type="ARBA" id="ARBA00023136"/>
    </source>
</evidence>
<protein>
    <submittedName>
        <fullName evidence="8">MFS transporter</fullName>
    </submittedName>
</protein>
<name>A0ABU0V792_9BACI</name>
<comment type="caution">
    <text evidence="8">The sequence shown here is derived from an EMBL/GenBank/DDBJ whole genome shotgun (WGS) entry which is preliminary data.</text>
</comment>
<feature type="transmembrane region" description="Helical" evidence="7">
    <location>
        <begin position="7"/>
        <end position="33"/>
    </location>
</feature>
<evidence type="ECO:0000256" key="5">
    <source>
        <dbReference type="ARBA" id="ARBA00022989"/>
    </source>
</evidence>
<dbReference type="SUPFAM" id="SSF103473">
    <property type="entry name" value="MFS general substrate transporter"/>
    <property type="match status" value="1"/>
</dbReference>
<feature type="transmembrane region" description="Helical" evidence="7">
    <location>
        <begin position="98"/>
        <end position="116"/>
    </location>
</feature>
<keyword evidence="5 7" id="KW-1133">Transmembrane helix</keyword>
<dbReference type="PRINTS" id="PR01988">
    <property type="entry name" value="EXPORTERBACE"/>
</dbReference>
<feature type="transmembrane region" description="Helical" evidence="7">
    <location>
        <begin position="164"/>
        <end position="183"/>
    </location>
</feature>
<reference evidence="8" key="1">
    <citation type="submission" date="2023-08" db="EMBL/GenBank/DDBJ databases">
        <title>Functional annotation and safety assessment of Bacillus stercoris.</title>
        <authorList>
            <person name="Pandit N.T."/>
            <person name="Ahir S.V."/>
            <person name="Chauhan D.A."/>
            <person name="Bose A."/>
            <person name="Dunlap C."/>
            <person name="Doshi J.A."/>
        </authorList>
    </citation>
    <scope>NUCLEOTIDE SEQUENCE</scope>
    <source>
        <strain evidence="8">ZBMF30</strain>
    </source>
</reference>
<evidence type="ECO:0000256" key="1">
    <source>
        <dbReference type="ARBA" id="ARBA00004651"/>
    </source>
</evidence>
<feature type="transmembrane region" description="Helical" evidence="7">
    <location>
        <begin position="373"/>
        <end position="390"/>
    </location>
</feature>
<dbReference type="Gene3D" id="1.20.1250.20">
    <property type="entry name" value="MFS general substrate transporter like domains"/>
    <property type="match status" value="1"/>
</dbReference>
<feature type="transmembrane region" description="Helical" evidence="7">
    <location>
        <begin position="306"/>
        <end position="329"/>
    </location>
</feature>
<feature type="transmembrane region" description="Helical" evidence="7">
    <location>
        <begin position="73"/>
        <end position="92"/>
    </location>
</feature>
<evidence type="ECO:0000256" key="2">
    <source>
        <dbReference type="ARBA" id="ARBA00022448"/>
    </source>
</evidence>
<dbReference type="InterPro" id="IPR036259">
    <property type="entry name" value="MFS_trans_sf"/>
</dbReference>
<feature type="transmembrane region" description="Helical" evidence="7">
    <location>
        <begin position="283"/>
        <end position="300"/>
    </location>
</feature>
<dbReference type="EMBL" id="JAVCYS010000005">
    <property type="protein sequence ID" value="MDQ1852677.1"/>
    <property type="molecule type" value="Genomic_DNA"/>
</dbReference>
<dbReference type="Pfam" id="PF07690">
    <property type="entry name" value="MFS_1"/>
    <property type="match status" value="2"/>
</dbReference>
<evidence type="ECO:0000313" key="9">
    <source>
        <dbReference type="Proteomes" id="UP001177898"/>
    </source>
</evidence>
<evidence type="ECO:0000256" key="7">
    <source>
        <dbReference type="SAM" id="Phobius"/>
    </source>
</evidence>
<accession>A0ABU0V792</accession>
<keyword evidence="9" id="KW-1185">Reference proteome</keyword>
<dbReference type="CDD" id="cd06173">
    <property type="entry name" value="MFS_MefA_like"/>
    <property type="match status" value="1"/>
</dbReference>
<feature type="transmembrane region" description="Helical" evidence="7">
    <location>
        <begin position="137"/>
        <end position="158"/>
    </location>
</feature>